<proteinExistence type="predicted"/>
<organism evidence="2 3">
    <name type="scientific">Candida boidinii</name>
    <name type="common">Yeast</name>
    <dbReference type="NCBI Taxonomy" id="5477"/>
    <lineage>
        <taxon>Eukaryota</taxon>
        <taxon>Fungi</taxon>
        <taxon>Dikarya</taxon>
        <taxon>Ascomycota</taxon>
        <taxon>Saccharomycotina</taxon>
        <taxon>Pichiomycetes</taxon>
        <taxon>Pichiales</taxon>
        <taxon>Pichiaceae</taxon>
        <taxon>Ogataea</taxon>
        <taxon>Ogataea/Candida clade</taxon>
    </lineage>
</organism>
<dbReference type="Proteomes" id="UP001165120">
    <property type="component" value="Unassembled WGS sequence"/>
</dbReference>
<feature type="region of interest" description="Disordered" evidence="1">
    <location>
        <begin position="105"/>
        <end position="140"/>
    </location>
</feature>
<evidence type="ECO:0000313" key="2">
    <source>
        <dbReference type="EMBL" id="GME78907.1"/>
    </source>
</evidence>
<keyword evidence="3" id="KW-1185">Reference proteome</keyword>
<dbReference type="EMBL" id="BSXN01003279">
    <property type="protein sequence ID" value="GME78907.1"/>
    <property type="molecule type" value="Genomic_DNA"/>
</dbReference>
<accession>A0A9W6T6J0</accession>
<feature type="compositionally biased region" description="Low complexity" evidence="1">
    <location>
        <begin position="107"/>
        <end position="121"/>
    </location>
</feature>
<evidence type="ECO:0000256" key="1">
    <source>
        <dbReference type="SAM" id="MobiDB-lite"/>
    </source>
</evidence>
<evidence type="ECO:0000313" key="3">
    <source>
        <dbReference type="Proteomes" id="UP001165120"/>
    </source>
</evidence>
<name>A0A9W6T6J0_CANBO</name>
<reference evidence="2" key="1">
    <citation type="submission" date="2023-04" db="EMBL/GenBank/DDBJ databases">
        <title>Candida boidinii NBRC 10035.</title>
        <authorList>
            <person name="Ichikawa N."/>
            <person name="Sato H."/>
            <person name="Tonouchi N."/>
        </authorList>
    </citation>
    <scope>NUCLEOTIDE SEQUENCE</scope>
    <source>
        <strain evidence="2">NBRC 10035</strain>
    </source>
</reference>
<gene>
    <name evidence="2" type="ORF">Cboi02_000596200</name>
</gene>
<dbReference type="AlphaFoldDB" id="A0A9W6T6J0"/>
<sequence length="140" mass="15807">MNTTDTLKFDGGNNDISISFDVCNFKQDPEREECYFTEFNLSELLNKSSSSVSFPKPILSSFNMPKYFENDVLIEIEIGIDSRFKGEESTKIYKLNFGVILTNNSRLPQPLSNQPLSNPSSAGKTDEYSNTEKEEDLSPP</sequence>
<comment type="caution">
    <text evidence="2">The sequence shown here is derived from an EMBL/GenBank/DDBJ whole genome shotgun (WGS) entry which is preliminary data.</text>
</comment>
<protein>
    <submittedName>
        <fullName evidence="2">Unnamed protein product</fullName>
    </submittedName>
</protein>